<evidence type="ECO:0000256" key="1">
    <source>
        <dbReference type="SAM" id="Phobius"/>
    </source>
</evidence>
<gene>
    <name evidence="2" type="ORF">H8S17_04335</name>
</gene>
<comment type="caution">
    <text evidence="2">The sequence shown here is derived from an EMBL/GenBank/DDBJ whole genome shotgun (WGS) entry which is preliminary data.</text>
</comment>
<feature type="transmembrane region" description="Helical" evidence="1">
    <location>
        <begin position="53"/>
        <end position="73"/>
    </location>
</feature>
<proteinExistence type="predicted"/>
<protein>
    <submittedName>
        <fullName evidence="2">LPXTG cell wall anchor domain-containing protein</fullName>
    </submittedName>
</protein>
<keyword evidence="1" id="KW-0812">Transmembrane</keyword>
<keyword evidence="1" id="KW-0472">Membrane</keyword>
<evidence type="ECO:0000313" key="3">
    <source>
        <dbReference type="Proteomes" id="UP000606720"/>
    </source>
</evidence>
<dbReference type="RefSeq" id="WP_186866380.1">
    <property type="nucleotide sequence ID" value="NZ_JACOPH010000002.1"/>
</dbReference>
<evidence type="ECO:0000313" key="2">
    <source>
        <dbReference type="EMBL" id="MBC5713449.1"/>
    </source>
</evidence>
<dbReference type="Proteomes" id="UP000606720">
    <property type="component" value="Unassembled WGS sequence"/>
</dbReference>
<keyword evidence="3" id="KW-1185">Reference proteome</keyword>
<sequence length="77" mass="7982">MKKTMAIILGVIGLVLAGFSAVLKWKKQMSVSIIGGADGPTSIFLAGKIGNDFSVAGIVVGILLLVIAGLLMLRKKK</sequence>
<name>A0A923LNZ3_9FIRM</name>
<organism evidence="2 3">
    <name type="scientific">Roseburia zhanii</name>
    <dbReference type="NCBI Taxonomy" id="2763064"/>
    <lineage>
        <taxon>Bacteria</taxon>
        <taxon>Bacillati</taxon>
        <taxon>Bacillota</taxon>
        <taxon>Clostridia</taxon>
        <taxon>Lachnospirales</taxon>
        <taxon>Lachnospiraceae</taxon>
        <taxon>Roseburia</taxon>
    </lineage>
</organism>
<reference evidence="2" key="1">
    <citation type="submission" date="2020-08" db="EMBL/GenBank/DDBJ databases">
        <title>Genome public.</title>
        <authorList>
            <person name="Liu C."/>
            <person name="Sun Q."/>
        </authorList>
    </citation>
    <scope>NUCLEOTIDE SEQUENCE</scope>
    <source>
        <strain evidence="2">BX1005</strain>
    </source>
</reference>
<accession>A0A923LNZ3</accession>
<dbReference type="NCBIfam" id="TIGR01167">
    <property type="entry name" value="LPXTG_anchor"/>
    <property type="match status" value="1"/>
</dbReference>
<dbReference type="EMBL" id="JACOPH010000002">
    <property type="protein sequence ID" value="MBC5713449.1"/>
    <property type="molecule type" value="Genomic_DNA"/>
</dbReference>
<dbReference type="AlphaFoldDB" id="A0A923LNZ3"/>
<keyword evidence="1" id="KW-1133">Transmembrane helix</keyword>